<reference evidence="1 2" key="1">
    <citation type="journal article" date="2022" name="DNA Res.">
        <title>Chromosomal-level genome assembly of the orchid tree Bauhinia variegata (Leguminosae; Cercidoideae) supports the allotetraploid origin hypothesis of Bauhinia.</title>
        <authorList>
            <person name="Zhong Y."/>
            <person name="Chen Y."/>
            <person name="Zheng D."/>
            <person name="Pang J."/>
            <person name="Liu Y."/>
            <person name="Luo S."/>
            <person name="Meng S."/>
            <person name="Qian L."/>
            <person name="Wei D."/>
            <person name="Dai S."/>
            <person name="Zhou R."/>
        </authorList>
    </citation>
    <scope>NUCLEOTIDE SEQUENCE [LARGE SCALE GENOMIC DNA]</scope>
    <source>
        <strain evidence="1">BV-YZ2020</strain>
    </source>
</reference>
<organism evidence="1 2">
    <name type="scientific">Bauhinia variegata</name>
    <name type="common">Purple orchid tree</name>
    <name type="synonym">Phanera variegata</name>
    <dbReference type="NCBI Taxonomy" id="167791"/>
    <lineage>
        <taxon>Eukaryota</taxon>
        <taxon>Viridiplantae</taxon>
        <taxon>Streptophyta</taxon>
        <taxon>Embryophyta</taxon>
        <taxon>Tracheophyta</taxon>
        <taxon>Spermatophyta</taxon>
        <taxon>Magnoliopsida</taxon>
        <taxon>eudicotyledons</taxon>
        <taxon>Gunneridae</taxon>
        <taxon>Pentapetalae</taxon>
        <taxon>rosids</taxon>
        <taxon>fabids</taxon>
        <taxon>Fabales</taxon>
        <taxon>Fabaceae</taxon>
        <taxon>Cercidoideae</taxon>
        <taxon>Cercideae</taxon>
        <taxon>Bauhiniinae</taxon>
        <taxon>Bauhinia</taxon>
    </lineage>
</organism>
<gene>
    <name evidence="1" type="ORF">L6164_028884</name>
</gene>
<protein>
    <submittedName>
        <fullName evidence="1">Uncharacterized protein</fullName>
    </submittedName>
</protein>
<name>A0ACB9L7X2_BAUVA</name>
<dbReference type="Proteomes" id="UP000828941">
    <property type="component" value="Chromosome 12"/>
</dbReference>
<accession>A0ACB9L7X2</accession>
<proteinExistence type="predicted"/>
<sequence>MVSGLELLLIGIGTNAFSIIMNQILKKGTSQLKESVNSILKEMKPLIEGVKTPDCSSSTRPGSGVPEYLKQLIQKVDEGNKIVQKGENKEELDQWIELLRHLLSRALLKTFTIIAEKEKDITPLLDSNQGNRSISLPLHFKEDEHRERFREFLRCAIGVSEPLLQVDSVSTDKTKDAEQIKQSVPQASKVVAESGQFPESVDNPTEEKLVLKKVVIGVLARDGYAKRMVEQLARKCKVKGM</sequence>
<evidence type="ECO:0000313" key="2">
    <source>
        <dbReference type="Proteomes" id="UP000828941"/>
    </source>
</evidence>
<dbReference type="EMBL" id="CM039437">
    <property type="protein sequence ID" value="KAI4305521.1"/>
    <property type="molecule type" value="Genomic_DNA"/>
</dbReference>
<evidence type="ECO:0000313" key="1">
    <source>
        <dbReference type="EMBL" id="KAI4305521.1"/>
    </source>
</evidence>
<keyword evidence="2" id="KW-1185">Reference proteome</keyword>
<comment type="caution">
    <text evidence="1">The sequence shown here is derived from an EMBL/GenBank/DDBJ whole genome shotgun (WGS) entry which is preliminary data.</text>
</comment>